<gene>
    <name evidence="2" type="ORF">DK843_15385</name>
</gene>
<protein>
    <submittedName>
        <fullName evidence="2">Uncharacterized protein</fullName>
    </submittedName>
</protein>
<name>A0A344UJX1_9NEIS</name>
<dbReference type="AlphaFoldDB" id="A0A344UJX1"/>
<dbReference type="KEGG" id="chrb:DK843_15385"/>
<feature type="signal peptide" evidence="1">
    <location>
        <begin position="1"/>
        <end position="36"/>
    </location>
</feature>
<proteinExistence type="predicted"/>
<dbReference type="Proteomes" id="UP000252038">
    <property type="component" value="Chromosome"/>
</dbReference>
<accession>A0A344UJX1</accession>
<evidence type="ECO:0000313" key="2">
    <source>
        <dbReference type="EMBL" id="AXE35569.1"/>
    </source>
</evidence>
<evidence type="ECO:0000256" key="1">
    <source>
        <dbReference type="SAM" id="SignalP"/>
    </source>
</evidence>
<sequence>MLKMRMDCERNAFLIPTLRSLWLVAGLLLAASASQAASVTFAGLSYSGDSKSIPARFPYSLRLEKAQASRGNALNKQLAAKLAADKPRHFELNPQGLTSLKGQDQAVVATLLITGETVSAERFGDVAKLMTQVRAQAMFFDFKNMTVLRSYPLSFAYLDLIDHYPNEREMQERFATLYYGDQDKPGILQRFADVMRDATVPDQVPRFLQVAKVRLGDDARKELPPELTRTPGTAETWAADLFAENLSSKTGVPLLPYTKGYAIGNTLSMRVSEGDVFMLKLPEADYAITLDIPKFRRIKSGEVPAGTSYIYGAYAHVNIQEPVSGKNYLDADFKNGEVKLVPASQDTIDDFPAYHEAIKGLFAKLADNLAGNRSDWLKSSTAASDIDKQIHSTQQLLKACK</sequence>
<keyword evidence="1" id="KW-0732">Signal</keyword>
<feature type="chain" id="PRO_5016839402" evidence="1">
    <location>
        <begin position="37"/>
        <end position="401"/>
    </location>
</feature>
<evidence type="ECO:0000313" key="3">
    <source>
        <dbReference type="Proteomes" id="UP000252038"/>
    </source>
</evidence>
<reference evidence="2 3" key="1">
    <citation type="submission" date="2018-05" db="EMBL/GenBank/DDBJ databases">
        <title>Genome sequencing, assembly and analysis of the novel insecticidal bacterium, Chromobacterium phragmitis.</title>
        <authorList>
            <person name="Sparks M.E."/>
            <person name="Blackburn M.B."/>
            <person name="Gundersen-Rindal D.E."/>
        </authorList>
    </citation>
    <scope>NUCLEOTIDE SEQUENCE [LARGE SCALE GENOMIC DNA]</scope>
    <source>
        <strain evidence="2">IIBBL 274-1</strain>
    </source>
</reference>
<dbReference type="EMBL" id="CP029554">
    <property type="protein sequence ID" value="AXE35569.1"/>
    <property type="molecule type" value="Genomic_DNA"/>
</dbReference>
<organism evidence="2 3">
    <name type="scientific">Chromobacterium phragmitis</name>
    <dbReference type="NCBI Taxonomy" id="2202141"/>
    <lineage>
        <taxon>Bacteria</taxon>
        <taxon>Pseudomonadati</taxon>
        <taxon>Pseudomonadota</taxon>
        <taxon>Betaproteobacteria</taxon>
        <taxon>Neisseriales</taxon>
        <taxon>Chromobacteriaceae</taxon>
        <taxon>Chromobacterium</taxon>
    </lineage>
</organism>